<sequence length="79" mass="8880">MRRPVEYGQFTSIRYGERLAEIGATPSIGTVGDSYDNALAETVNGYYKAELIRGPVRTHRGPWKTVEDVELATLPWVPR</sequence>
<organism evidence="1 2">
    <name type="scientific">Nesterenkonia cremea</name>
    <dbReference type="NCBI Taxonomy" id="1882340"/>
    <lineage>
        <taxon>Bacteria</taxon>
        <taxon>Bacillati</taxon>
        <taxon>Actinomycetota</taxon>
        <taxon>Actinomycetes</taxon>
        <taxon>Micrococcales</taxon>
        <taxon>Micrococcaceae</taxon>
        <taxon>Nesterenkonia</taxon>
    </lineage>
</organism>
<accession>A0A917ATA4</accession>
<dbReference type="AlphaFoldDB" id="A0A917ATA4"/>
<protein>
    <recommendedName>
        <fullName evidence="3">Integrase catalytic domain-containing protein</fullName>
    </recommendedName>
</protein>
<comment type="caution">
    <text evidence="1">The sequence shown here is derived from an EMBL/GenBank/DDBJ whole genome shotgun (WGS) entry which is preliminary data.</text>
</comment>
<reference evidence="1" key="1">
    <citation type="journal article" date="2014" name="Int. J. Syst. Evol. Microbiol.">
        <title>Complete genome sequence of Corynebacterium casei LMG S-19264T (=DSM 44701T), isolated from a smear-ripened cheese.</title>
        <authorList>
            <consortium name="US DOE Joint Genome Institute (JGI-PGF)"/>
            <person name="Walter F."/>
            <person name="Albersmeier A."/>
            <person name="Kalinowski J."/>
            <person name="Ruckert C."/>
        </authorList>
    </citation>
    <scope>NUCLEOTIDE SEQUENCE</scope>
    <source>
        <strain evidence="1">CGMCC 1.15388</strain>
    </source>
</reference>
<gene>
    <name evidence="1" type="ORF">GCM10011401_21200</name>
</gene>
<dbReference type="EMBL" id="BMIS01000010">
    <property type="protein sequence ID" value="GGE73738.1"/>
    <property type="molecule type" value="Genomic_DNA"/>
</dbReference>
<keyword evidence="2" id="KW-1185">Reference proteome</keyword>
<name>A0A917ATA4_9MICC</name>
<evidence type="ECO:0000313" key="1">
    <source>
        <dbReference type="EMBL" id="GGE73738.1"/>
    </source>
</evidence>
<evidence type="ECO:0008006" key="3">
    <source>
        <dbReference type="Google" id="ProtNLM"/>
    </source>
</evidence>
<proteinExistence type="predicted"/>
<reference evidence="1" key="2">
    <citation type="submission" date="2020-09" db="EMBL/GenBank/DDBJ databases">
        <authorList>
            <person name="Sun Q."/>
            <person name="Zhou Y."/>
        </authorList>
    </citation>
    <scope>NUCLEOTIDE SEQUENCE</scope>
    <source>
        <strain evidence="1">CGMCC 1.15388</strain>
    </source>
</reference>
<dbReference type="SUPFAM" id="SSF53098">
    <property type="entry name" value="Ribonuclease H-like"/>
    <property type="match status" value="1"/>
</dbReference>
<dbReference type="InterPro" id="IPR012337">
    <property type="entry name" value="RNaseH-like_sf"/>
</dbReference>
<evidence type="ECO:0000313" key="2">
    <source>
        <dbReference type="Proteomes" id="UP000633136"/>
    </source>
</evidence>
<dbReference type="Proteomes" id="UP000633136">
    <property type="component" value="Unassembled WGS sequence"/>
</dbReference>